<feature type="transmembrane region" description="Helical" evidence="2">
    <location>
        <begin position="352"/>
        <end position="369"/>
    </location>
</feature>
<evidence type="ECO:0008006" key="6">
    <source>
        <dbReference type="Google" id="ProtNLM"/>
    </source>
</evidence>
<dbReference type="Proteomes" id="UP000606115">
    <property type="component" value="Unassembled WGS sequence"/>
</dbReference>
<feature type="transmembrane region" description="Helical" evidence="2">
    <location>
        <begin position="323"/>
        <end position="346"/>
    </location>
</feature>
<feature type="transmembrane region" description="Helical" evidence="2">
    <location>
        <begin position="425"/>
        <end position="446"/>
    </location>
</feature>
<organism evidence="4 5">
    <name type="scientific">Glutamicibacter ardleyensis</name>
    <dbReference type="NCBI Taxonomy" id="225894"/>
    <lineage>
        <taxon>Bacteria</taxon>
        <taxon>Bacillati</taxon>
        <taxon>Actinomycetota</taxon>
        <taxon>Actinomycetes</taxon>
        <taxon>Micrococcales</taxon>
        <taxon>Micrococcaceae</taxon>
        <taxon>Glutamicibacter</taxon>
    </lineage>
</organism>
<feature type="transmembrane region" description="Helical" evidence="2">
    <location>
        <begin position="381"/>
        <end position="405"/>
    </location>
</feature>
<dbReference type="EMBL" id="BMKX01000013">
    <property type="protein sequence ID" value="GGJ73160.1"/>
    <property type="molecule type" value="Genomic_DNA"/>
</dbReference>
<comment type="caution">
    <text evidence="4">The sequence shown here is derived from an EMBL/GenBank/DDBJ whole genome shotgun (WGS) entry which is preliminary data.</text>
</comment>
<dbReference type="GeneID" id="303305854"/>
<accession>A0ABQ2DWJ6</accession>
<reference evidence="5" key="1">
    <citation type="journal article" date="2019" name="Int. J. Syst. Evol. Microbiol.">
        <title>The Global Catalogue of Microorganisms (GCM) 10K type strain sequencing project: providing services to taxonomists for standard genome sequencing and annotation.</title>
        <authorList>
            <consortium name="The Broad Institute Genomics Platform"/>
            <consortium name="The Broad Institute Genome Sequencing Center for Infectious Disease"/>
            <person name="Wu L."/>
            <person name="Ma J."/>
        </authorList>
    </citation>
    <scope>NUCLEOTIDE SEQUENCE [LARGE SCALE GENOMIC DNA]</scope>
    <source>
        <strain evidence="5">CGMCC 1.3685</strain>
    </source>
</reference>
<sequence length="689" mass="72650">MTKLLSVLSSLAVIAFLSTFLLVAAPSPVHADEDTKKVEEALTQDQVKRFEKMPEKEKAQLLDEVLSGIAKEKCGEFEYYTKMESVFSFQKRNCEEQTRDALHHMYPTAQTLILGEGEKMDFCEALKETGASGQGISYCIKQKINAQFKDWSGQKVRGYLEQSELGRSILNVTDAIDNTIEFVADPKSNLDELANSSKSESIAMTSKVLEEISSTTEFDASSPEFKDRWALYAGLGVVGLGLMIMFLFKQHSNGEMSDDDFSKSLLYYLPAALFMVIYGPWVMNELQQRVAPLTDGTSDWAAESISNFITVISRFGSLESTSWFGPLAAILFFGLLFVGALALLVYFLLIPIFQQLMGLAIALLIGMLLSPKTRRYVMKIATTLVTMSLLKTFAFLVLGAVFAVLATQPAFKDGVDDVLVNVGNLGATAAIMLMIVLSPAAIFRWMPVLESREAKFGGISPEISAGVGGAVGGAIGSGAGSVRRAISTRRGSATSRSAQSSGGQGGSSGEGSSPRPSGPSPDGGSTTAVQSPDTGSPQKTNGAHERASQNQAGAPTGAPAAANTSQQGQNPAPPASPDQNGQQGGSPPPARTGGTDPARQGPTEQNSSAPASSGPNAPSSSSRQGRKNPPSGRAKKIASVAATAAFSPLTAGAVGLLAGTKYAATNAAAQARMAANDADPDSWDSFKDR</sequence>
<evidence type="ECO:0000256" key="1">
    <source>
        <dbReference type="SAM" id="MobiDB-lite"/>
    </source>
</evidence>
<feature type="signal peptide" evidence="3">
    <location>
        <begin position="1"/>
        <end position="31"/>
    </location>
</feature>
<protein>
    <recommendedName>
        <fullName evidence="6">TrbL/VirB6 plasmid conjugal transfer protein</fullName>
    </recommendedName>
</protein>
<gene>
    <name evidence="4" type="ORF">GCM10007173_35200</name>
</gene>
<evidence type="ECO:0000313" key="5">
    <source>
        <dbReference type="Proteomes" id="UP000606115"/>
    </source>
</evidence>
<keyword evidence="2" id="KW-0812">Transmembrane</keyword>
<keyword evidence="2" id="KW-1133">Transmembrane helix</keyword>
<evidence type="ECO:0000313" key="4">
    <source>
        <dbReference type="EMBL" id="GGJ73160.1"/>
    </source>
</evidence>
<evidence type="ECO:0000256" key="3">
    <source>
        <dbReference type="SAM" id="SignalP"/>
    </source>
</evidence>
<proteinExistence type="predicted"/>
<feature type="compositionally biased region" description="Polar residues" evidence="1">
    <location>
        <begin position="528"/>
        <end position="541"/>
    </location>
</feature>
<feature type="compositionally biased region" description="Low complexity" evidence="1">
    <location>
        <begin position="482"/>
        <end position="501"/>
    </location>
</feature>
<feature type="compositionally biased region" description="Low complexity" evidence="1">
    <location>
        <begin position="510"/>
        <end position="527"/>
    </location>
</feature>
<keyword evidence="2" id="KW-0472">Membrane</keyword>
<keyword evidence="5" id="KW-1185">Reference proteome</keyword>
<feature type="compositionally biased region" description="Low complexity" evidence="1">
    <location>
        <begin position="549"/>
        <end position="564"/>
    </location>
</feature>
<keyword evidence="3" id="KW-0732">Signal</keyword>
<feature type="transmembrane region" description="Helical" evidence="2">
    <location>
        <begin position="229"/>
        <end position="248"/>
    </location>
</feature>
<feature type="chain" id="PRO_5045354124" description="TrbL/VirB6 plasmid conjugal transfer protein" evidence="3">
    <location>
        <begin position="32"/>
        <end position="689"/>
    </location>
</feature>
<feature type="region of interest" description="Disordered" evidence="1">
    <location>
        <begin position="482"/>
        <end position="636"/>
    </location>
</feature>
<feature type="compositionally biased region" description="Low complexity" evidence="1">
    <location>
        <begin position="606"/>
        <end position="622"/>
    </location>
</feature>
<dbReference type="RefSeq" id="WP_188687355.1">
    <property type="nucleotide sequence ID" value="NZ_BMKX01000013.1"/>
</dbReference>
<name>A0ABQ2DWJ6_9MICC</name>
<evidence type="ECO:0000256" key="2">
    <source>
        <dbReference type="SAM" id="Phobius"/>
    </source>
</evidence>